<dbReference type="Pfam" id="PF25601">
    <property type="entry name" value="AAA_lid_14"/>
    <property type="match status" value="1"/>
</dbReference>
<keyword evidence="4" id="KW-0805">Transcription regulation</keyword>
<dbReference type="GO" id="GO:0005524">
    <property type="term" value="F:ATP binding"/>
    <property type="evidence" value="ECO:0007669"/>
    <property type="project" value="UniProtKB-KW"/>
</dbReference>
<gene>
    <name evidence="8" type="ORF">GCM10011611_65580</name>
</gene>
<dbReference type="Pfam" id="PF00158">
    <property type="entry name" value="Sigma54_activat"/>
    <property type="match status" value="1"/>
</dbReference>
<sequence length="350" mass="38761">MDLPELPTPLGRSPSFLKTMATISLLAPLSKPVLVIGERGTGKELVAARLHYLSSRWNQPFVKLNCAALSESLLEAELFGHEAGSFTGAQKRRLGRFELAHRGTLFLDEIANAPMNVQETILRVVEYGTFERVGGSDTIRVDVRLVAATNVDLPALAAAGKFRADLLDRLAFDVVTLPPLRHRPEDIELLAEYMALEMTKELKRDVFPGFTQQAIDQLMDYDWPGNVRELKNVIERAVYRATDLDEPIDEIVFDPFASPWRPFDEALPGSPSPAAPQAVASAALPLAAPATPPAPVGPYDFCEHVRLYERDLLKRALEANAHHQKNTAQYLAMTYHQLRANLRKHGLIGG</sequence>
<dbReference type="InterPro" id="IPR003593">
    <property type="entry name" value="AAA+_ATPase"/>
</dbReference>
<dbReference type="InterPro" id="IPR027417">
    <property type="entry name" value="P-loop_NTPase"/>
</dbReference>
<evidence type="ECO:0000256" key="1">
    <source>
        <dbReference type="ARBA" id="ARBA00022741"/>
    </source>
</evidence>
<reference evidence="8" key="2">
    <citation type="submission" date="2020-09" db="EMBL/GenBank/DDBJ databases">
        <authorList>
            <person name="Sun Q."/>
            <person name="Zhou Y."/>
        </authorList>
    </citation>
    <scope>NUCLEOTIDE SEQUENCE</scope>
    <source>
        <strain evidence="8">CGMCC 1.15725</strain>
    </source>
</reference>
<dbReference type="AlphaFoldDB" id="A0A8J2Z126"/>
<dbReference type="InterPro" id="IPR014317">
    <property type="entry name" value="Transcription_activator_PspF"/>
</dbReference>
<protein>
    <submittedName>
        <fullName evidence="8">PSP operon transcriptional activator</fullName>
    </submittedName>
</protein>
<evidence type="ECO:0000313" key="9">
    <source>
        <dbReference type="Proteomes" id="UP000646365"/>
    </source>
</evidence>
<dbReference type="Gene3D" id="3.40.50.300">
    <property type="entry name" value="P-loop containing nucleotide triphosphate hydrolases"/>
    <property type="match status" value="1"/>
</dbReference>
<keyword evidence="9" id="KW-1185">Reference proteome</keyword>
<evidence type="ECO:0000256" key="5">
    <source>
        <dbReference type="ARBA" id="ARBA00023159"/>
    </source>
</evidence>
<keyword evidence="1" id="KW-0547">Nucleotide-binding</keyword>
<evidence type="ECO:0000256" key="3">
    <source>
        <dbReference type="ARBA" id="ARBA00023012"/>
    </source>
</evidence>
<dbReference type="EMBL" id="BMJQ01000032">
    <property type="protein sequence ID" value="GGF50057.1"/>
    <property type="molecule type" value="Genomic_DNA"/>
</dbReference>
<feature type="domain" description="Sigma-54 factor interaction" evidence="7">
    <location>
        <begin position="9"/>
        <end position="239"/>
    </location>
</feature>
<keyword evidence="5" id="KW-0010">Activator</keyword>
<dbReference type="InterPro" id="IPR009057">
    <property type="entry name" value="Homeodomain-like_sf"/>
</dbReference>
<keyword evidence="6" id="KW-0804">Transcription</keyword>
<reference evidence="8" key="1">
    <citation type="journal article" date="2014" name="Int. J. Syst. Evol. Microbiol.">
        <title>Complete genome sequence of Corynebacterium casei LMG S-19264T (=DSM 44701T), isolated from a smear-ripened cheese.</title>
        <authorList>
            <consortium name="US DOE Joint Genome Institute (JGI-PGF)"/>
            <person name="Walter F."/>
            <person name="Albersmeier A."/>
            <person name="Kalinowski J."/>
            <person name="Ruckert C."/>
        </authorList>
    </citation>
    <scope>NUCLEOTIDE SEQUENCE</scope>
    <source>
        <strain evidence="8">CGMCC 1.15725</strain>
    </source>
</reference>
<dbReference type="InterPro" id="IPR058031">
    <property type="entry name" value="AAA_lid_NorR"/>
</dbReference>
<organism evidence="8 9">
    <name type="scientific">Aliidongia dinghuensis</name>
    <dbReference type="NCBI Taxonomy" id="1867774"/>
    <lineage>
        <taxon>Bacteria</taxon>
        <taxon>Pseudomonadati</taxon>
        <taxon>Pseudomonadota</taxon>
        <taxon>Alphaproteobacteria</taxon>
        <taxon>Rhodospirillales</taxon>
        <taxon>Dongiaceae</taxon>
        <taxon>Aliidongia</taxon>
    </lineage>
</organism>
<dbReference type="FunFam" id="3.40.50.300:FF:000006">
    <property type="entry name" value="DNA-binding transcriptional regulator NtrC"/>
    <property type="match status" value="1"/>
</dbReference>
<dbReference type="NCBIfam" id="TIGR02974">
    <property type="entry name" value="phageshock_pspF"/>
    <property type="match status" value="1"/>
</dbReference>
<evidence type="ECO:0000256" key="4">
    <source>
        <dbReference type="ARBA" id="ARBA00023015"/>
    </source>
</evidence>
<comment type="caution">
    <text evidence="8">The sequence shown here is derived from an EMBL/GenBank/DDBJ whole genome shotgun (WGS) entry which is preliminary data.</text>
</comment>
<proteinExistence type="predicted"/>
<dbReference type="PROSITE" id="PS50045">
    <property type="entry name" value="SIGMA54_INTERACT_4"/>
    <property type="match status" value="1"/>
</dbReference>
<evidence type="ECO:0000313" key="8">
    <source>
        <dbReference type="EMBL" id="GGF50057.1"/>
    </source>
</evidence>
<evidence type="ECO:0000256" key="6">
    <source>
        <dbReference type="ARBA" id="ARBA00023163"/>
    </source>
</evidence>
<dbReference type="Gene3D" id="1.10.8.60">
    <property type="match status" value="1"/>
</dbReference>
<evidence type="ECO:0000256" key="2">
    <source>
        <dbReference type="ARBA" id="ARBA00022840"/>
    </source>
</evidence>
<dbReference type="InterPro" id="IPR002078">
    <property type="entry name" value="Sigma_54_int"/>
</dbReference>
<dbReference type="InterPro" id="IPR025944">
    <property type="entry name" value="Sigma_54_int_dom_CS"/>
</dbReference>
<dbReference type="Proteomes" id="UP000646365">
    <property type="component" value="Unassembled WGS sequence"/>
</dbReference>
<dbReference type="PANTHER" id="PTHR32071">
    <property type="entry name" value="TRANSCRIPTIONAL REGULATORY PROTEIN"/>
    <property type="match status" value="1"/>
</dbReference>
<dbReference type="SUPFAM" id="SSF52540">
    <property type="entry name" value="P-loop containing nucleoside triphosphate hydrolases"/>
    <property type="match status" value="1"/>
</dbReference>
<dbReference type="CDD" id="cd00009">
    <property type="entry name" value="AAA"/>
    <property type="match status" value="1"/>
</dbReference>
<dbReference type="GO" id="GO:0006355">
    <property type="term" value="P:regulation of DNA-templated transcription"/>
    <property type="evidence" value="ECO:0007669"/>
    <property type="project" value="InterPro"/>
</dbReference>
<keyword evidence="3" id="KW-0902">Two-component regulatory system</keyword>
<keyword evidence="2" id="KW-0067">ATP-binding</keyword>
<accession>A0A8J2Z126</accession>
<dbReference type="GO" id="GO:0000160">
    <property type="term" value="P:phosphorelay signal transduction system"/>
    <property type="evidence" value="ECO:0007669"/>
    <property type="project" value="UniProtKB-KW"/>
</dbReference>
<name>A0A8J2Z126_9PROT</name>
<dbReference type="PROSITE" id="PS00688">
    <property type="entry name" value="SIGMA54_INTERACT_3"/>
    <property type="match status" value="1"/>
</dbReference>
<dbReference type="PANTHER" id="PTHR32071:SF38">
    <property type="entry name" value="PSP OPERON TRANSCRIPTIONAL ACTIVATOR"/>
    <property type="match status" value="1"/>
</dbReference>
<dbReference type="SMART" id="SM00382">
    <property type="entry name" value="AAA"/>
    <property type="match status" value="1"/>
</dbReference>
<dbReference type="Gene3D" id="1.10.10.60">
    <property type="entry name" value="Homeodomain-like"/>
    <property type="match status" value="1"/>
</dbReference>
<evidence type="ECO:0000259" key="7">
    <source>
        <dbReference type="PROSITE" id="PS50045"/>
    </source>
</evidence>
<dbReference type="SUPFAM" id="SSF46689">
    <property type="entry name" value="Homeodomain-like"/>
    <property type="match status" value="1"/>
</dbReference>